<dbReference type="EMBL" id="JANBVN010000275">
    <property type="protein sequence ID" value="KAJ9130319.1"/>
    <property type="molecule type" value="Genomic_DNA"/>
</dbReference>
<dbReference type="Proteomes" id="UP001174691">
    <property type="component" value="Unassembled WGS sequence"/>
</dbReference>
<sequence length="225" mass="23697">MDTTLVPFTTLPACLTSCGVLFDVNGACVPPGAPTAAPEVYDSCFCNDARLTAYSTGTNGPCDAVCAATPDALASLQGWYTGFCANKGAVQTTTTTGGSSTSTSSPNGGSSNKGGGTWLSTHYQWVIFLVIVVVAIAGIWIGCCVWRRHYLRKKDRQYALGKRLAHATESGRVVPNASNAGSVHVPGAGLFNPAPLSAAGIYDEEKLSKKQSKKERKKWNVTQRT</sequence>
<keyword evidence="4" id="KW-1185">Reference proteome</keyword>
<protein>
    <recommendedName>
        <fullName evidence="5">Integral membrane protein</fullName>
    </recommendedName>
</protein>
<keyword evidence="2" id="KW-1133">Transmembrane helix</keyword>
<evidence type="ECO:0000313" key="4">
    <source>
        <dbReference type="Proteomes" id="UP001174691"/>
    </source>
</evidence>
<evidence type="ECO:0000256" key="2">
    <source>
        <dbReference type="SAM" id="Phobius"/>
    </source>
</evidence>
<evidence type="ECO:0008006" key="5">
    <source>
        <dbReference type="Google" id="ProtNLM"/>
    </source>
</evidence>
<evidence type="ECO:0000313" key="3">
    <source>
        <dbReference type="EMBL" id="KAJ9130319.1"/>
    </source>
</evidence>
<accession>A0AA38R2G4</accession>
<proteinExistence type="predicted"/>
<feature type="compositionally biased region" description="Basic residues" evidence="1">
    <location>
        <begin position="209"/>
        <end position="219"/>
    </location>
</feature>
<keyword evidence="2" id="KW-0472">Membrane</keyword>
<evidence type="ECO:0000256" key="1">
    <source>
        <dbReference type="SAM" id="MobiDB-lite"/>
    </source>
</evidence>
<gene>
    <name evidence="3" type="ORF">NKR19_g9938</name>
</gene>
<feature type="region of interest" description="Disordered" evidence="1">
    <location>
        <begin position="205"/>
        <end position="225"/>
    </location>
</feature>
<reference evidence="3" key="1">
    <citation type="submission" date="2022-07" db="EMBL/GenBank/DDBJ databases">
        <title>Fungi with potential for degradation of polypropylene.</title>
        <authorList>
            <person name="Gostincar C."/>
        </authorList>
    </citation>
    <scope>NUCLEOTIDE SEQUENCE</scope>
    <source>
        <strain evidence="3">EXF-13287</strain>
    </source>
</reference>
<comment type="caution">
    <text evidence="3">The sequence shown here is derived from an EMBL/GenBank/DDBJ whole genome shotgun (WGS) entry which is preliminary data.</text>
</comment>
<feature type="transmembrane region" description="Helical" evidence="2">
    <location>
        <begin position="125"/>
        <end position="146"/>
    </location>
</feature>
<keyword evidence="2" id="KW-0812">Transmembrane</keyword>
<name>A0AA38R2G4_9PEZI</name>
<dbReference type="AlphaFoldDB" id="A0AA38R2G4"/>
<organism evidence="3 4">
    <name type="scientific">Coniochaeta hoffmannii</name>
    <dbReference type="NCBI Taxonomy" id="91930"/>
    <lineage>
        <taxon>Eukaryota</taxon>
        <taxon>Fungi</taxon>
        <taxon>Dikarya</taxon>
        <taxon>Ascomycota</taxon>
        <taxon>Pezizomycotina</taxon>
        <taxon>Sordariomycetes</taxon>
        <taxon>Sordariomycetidae</taxon>
        <taxon>Coniochaetales</taxon>
        <taxon>Coniochaetaceae</taxon>
        <taxon>Coniochaeta</taxon>
    </lineage>
</organism>